<reference evidence="1 2" key="1">
    <citation type="journal article" date="2017" name="Mol. Plant">
        <title>The Genome of Medicinal Plant Macleaya cordata Provides New Insights into Benzylisoquinoline Alkaloids Metabolism.</title>
        <authorList>
            <person name="Liu X."/>
            <person name="Liu Y."/>
            <person name="Huang P."/>
            <person name="Ma Y."/>
            <person name="Qing Z."/>
            <person name="Tang Q."/>
            <person name="Cao H."/>
            <person name="Cheng P."/>
            <person name="Zheng Y."/>
            <person name="Yuan Z."/>
            <person name="Zhou Y."/>
            <person name="Liu J."/>
            <person name="Tang Z."/>
            <person name="Zhuo Y."/>
            <person name="Zhang Y."/>
            <person name="Yu L."/>
            <person name="Huang J."/>
            <person name="Yang P."/>
            <person name="Peng Q."/>
            <person name="Zhang J."/>
            <person name="Jiang W."/>
            <person name="Zhang Z."/>
            <person name="Lin K."/>
            <person name="Ro D.K."/>
            <person name="Chen X."/>
            <person name="Xiong X."/>
            <person name="Shang Y."/>
            <person name="Huang S."/>
            <person name="Zeng J."/>
        </authorList>
    </citation>
    <scope>NUCLEOTIDE SEQUENCE [LARGE SCALE GENOMIC DNA]</scope>
    <source>
        <strain evidence="2">cv. BLH2017</strain>
        <tissue evidence="1">Root</tissue>
    </source>
</reference>
<dbReference type="OrthoDB" id="1099106at2759"/>
<dbReference type="InParanoid" id="A0A200PXX3"/>
<protein>
    <submittedName>
        <fullName evidence="1">Uncharacterized protein</fullName>
    </submittedName>
</protein>
<dbReference type="Proteomes" id="UP000195402">
    <property type="component" value="Unassembled WGS sequence"/>
</dbReference>
<proteinExistence type="predicted"/>
<comment type="caution">
    <text evidence="1">The sequence shown here is derived from an EMBL/GenBank/DDBJ whole genome shotgun (WGS) entry which is preliminary data.</text>
</comment>
<sequence>MGSIQQFTTQSQSGQRDWNIRFSREIHNSEMPQFAELLQAIGPAPPLLNNAADTFSWSLTPKGNFTVQSLYEHLSGKLVWQFIPAAIFWTIWLERNRRYYRKK</sequence>
<organism evidence="1 2">
    <name type="scientific">Macleaya cordata</name>
    <name type="common">Five-seeded plume-poppy</name>
    <name type="synonym">Bocconia cordata</name>
    <dbReference type="NCBI Taxonomy" id="56857"/>
    <lineage>
        <taxon>Eukaryota</taxon>
        <taxon>Viridiplantae</taxon>
        <taxon>Streptophyta</taxon>
        <taxon>Embryophyta</taxon>
        <taxon>Tracheophyta</taxon>
        <taxon>Spermatophyta</taxon>
        <taxon>Magnoliopsida</taxon>
        <taxon>Ranunculales</taxon>
        <taxon>Papaveraceae</taxon>
        <taxon>Papaveroideae</taxon>
        <taxon>Macleaya</taxon>
    </lineage>
</organism>
<dbReference type="AlphaFoldDB" id="A0A200PXX3"/>
<dbReference type="EMBL" id="MVGT01003871">
    <property type="protein sequence ID" value="OVA03047.1"/>
    <property type="molecule type" value="Genomic_DNA"/>
</dbReference>
<accession>A0A200PXX3</accession>
<evidence type="ECO:0000313" key="1">
    <source>
        <dbReference type="EMBL" id="OVA03047.1"/>
    </source>
</evidence>
<evidence type="ECO:0000313" key="2">
    <source>
        <dbReference type="Proteomes" id="UP000195402"/>
    </source>
</evidence>
<keyword evidence="2" id="KW-1185">Reference proteome</keyword>
<gene>
    <name evidence="1" type="ORF">BVC80_1807g19</name>
</gene>
<name>A0A200PXX3_MACCD</name>